<keyword evidence="2" id="KW-1185">Reference proteome</keyword>
<accession>A0A4U6CVF6</accession>
<evidence type="ECO:0000313" key="1">
    <source>
        <dbReference type="EMBL" id="TKT85254.1"/>
    </source>
</evidence>
<dbReference type="EMBL" id="SZVO01000033">
    <property type="protein sequence ID" value="TKT85254.1"/>
    <property type="molecule type" value="Genomic_DNA"/>
</dbReference>
<dbReference type="OrthoDB" id="1688888at2"/>
<reference evidence="1 2" key="1">
    <citation type="submission" date="2019-05" db="EMBL/GenBank/DDBJ databases">
        <title>Dyadobacter AR-3-8 sp. nov., isolated from arctic soil.</title>
        <authorList>
            <person name="Chaudhary D.K."/>
        </authorList>
    </citation>
    <scope>NUCLEOTIDE SEQUENCE [LARGE SCALE GENOMIC DNA]</scope>
    <source>
        <strain evidence="1 2">AR-3-8</strain>
    </source>
</reference>
<dbReference type="AlphaFoldDB" id="A0A4U6CVF6"/>
<sequence>MNHIDKLIANNGQYVHKIKAKDTTGRWAYYFIYVPPHKEVVFIQALKRSRVIDLEDYGTVIGSCYGTEPDETVRQYLLDKYNFSI</sequence>
<dbReference type="RefSeq" id="WP_137344518.1">
    <property type="nucleotide sequence ID" value="NZ_SZVO01000033.1"/>
</dbReference>
<proteinExistence type="predicted"/>
<comment type="caution">
    <text evidence="1">The sequence shown here is derived from an EMBL/GenBank/DDBJ whole genome shotgun (WGS) entry which is preliminary data.</text>
</comment>
<organism evidence="1 2">
    <name type="scientific">Dyadobacter frigoris</name>
    <dbReference type="NCBI Taxonomy" id="2576211"/>
    <lineage>
        <taxon>Bacteria</taxon>
        <taxon>Pseudomonadati</taxon>
        <taxon>Bacteroidota</taxon>
        <taxon>Cytophagia</taxon>
        <taxon>Cytophagales</taxon>
        <taxon>Spirosomataceae</taxon>
        <taxon>Dyadobacter</taxon>
    </lineage>
</organism>
<evidence type="ECO:0000313" key="2">
    <source>
        <dbReference type="Proteomes" id="UP000304900"/>
    </source>
</evidence>
<protein>
    <submittedName>
        <fullName evidence="1">Uncharacterized protein</fullName>
    </submittedName>
</protein>
<name>A0A4U6CVF6_9BACT</name>
<dbReference type="Proteomes" id="UP000304900">
    <property type="component" value="Unassembled WGS sequence"/>
</dbReference>
<gene>
    <name evidence="1" type="ORF">FDK13_34240</name>
</gene>